<dbReference type="RefSeq" id="WP_091109046.1">
    <property type="nucleotide sequence ID" value="NZ_FOWQ01000003.1"/>
</dbReference>
<dbReference type="Gene3D" id="3.40.50.300">
    <property type="entry name" value="P-loop containing nucleotide triphosphate hydrolases"/>
    <property type="match status" value="1"/>
</dbReference>
<reference evidence="2" key="1">
    <citation type="submission" date="2016-10" db="EMBL/GenBank/DDBJ databases">
        <authorList>
            <person name="Varghese N."/>
            <person name="Submissions S."/>
        </authorList>
    </citation>
    <scope>NUCLEOTIDE SEQUENCE [LARGE SCALE GENOMIC DNA]</scope>
    <source>
        <strain evidence="2">DSM 44208</strain>
    </source>
</reference>
<dbReference type="AlphaFoldDB" id="A0A1I5MUE6"/>
<name>A0A1I5MUE6_9ACTN</name>
<evidence type="ECO:0000313" key="2">
    <source>
        <dbReference type="Proteomes" id="UP000198857"/>
    </source>
</evidence>
<dbReference type="SUPFAM" id="SSF53795">
    <property type="entry name" value="PEP carboxykinase-like"/>
    <property type="match status" value="1"/>
</dbReference>
<accession>A0A1I5MUE6</accession>
<dbReference type="EMBL" id="FOWQ01000003">
    <property type="protein sequence ID" value="SFP12967.1"/>
    <property type="molecule type" value="Genomic_DNA"/>
</dbReference>
<dbReference type="InterPro" id="IPR027417">
    <property type="entry name" value="P-loop_NTPase"/>
</dbReference>
<protein>
    <recommendedName>
        <fullName evidence="3">Hpr(Ser) kinase/phosphatase</fullName>
    </recommendedName>
</protein>
<gene>
    <name evidence="1" type="ORF">SAMN05660464_2148</name>
</gene>
<keyword evidence="2" id="KW-1185">Reference proteome</keyword>
<evidence type="ECO:0008006" key="3">
    <source>
        <dbReference type="Google" id="ProtNLM"/>
    </source>
</evidence>
<sequence length="342" mass="35966">MTEHASDYTFADSVRLRVRGPRRVLRHFDGEYGEVRTAAVAEPDVDVRIGFGSRVDRIPGGAVLAGGHKTARWRVALGPPEAGPLHAVIGLTGGPPSFTLSLVQGYFVEALVAVALARVGRTALPAAAFGDGGGGATVVLGRSGAGKTTLTARALAAGRTVLSDDQVVVDASGRIWRYPRRLRLYPDIEQTAPEAWSRLPAGTRATLRNRALVRRLTRGQVAPSLAVPASDVGTTVVSGPVPLRRLVVVGRCEDDGFSEEVRPAAWVVGEAETLLGQQRERLTRAVGGAWADALDAVLRAESRTVTAALAGVPATEISVPRAWGARRAVDALDAHLGVTPAR</sequence>
<dbReference type="Proteomes" id="UP000198857">
    <property type="component" value="Unassembled WGS sequence"/>
</dbReference>
<proteinExistence type="predicted"/>
<organism evidence="1 2">
    <name type="scientific">Geodermatophilus dictyosporus</name>
    <dbReference type="NCBI Taxonomy" id="1523247"/>
    <lineage>
        <taxon>Bacteria</taxon>
        <taxon>Bacillati</taxon>
        <taxon>Actinomycetota</taxon>
        <taxon>Actinomycetes</taxon>
        <taxon>Geodermatophilales</taxon>
        <taxon>Geodermatophilaceae</taxon>
        <taxon>Geodermatophilus</taxon>
    </lineage>
</organism>
<dbReference type="STRING" id="1523247.SAMN05660464_2148"/>
<evidence type="ECO:0000313" key="1">
    <source>
        <dbReference type="EMBL" id="SFP12967.1"/>
    </source>
</evidence>